<keyword evidence="1" id="KW-0732">Signal</keyword>
<reference evidence="2" key="1">
    <citation type="submission" date="2018-01" db="EMBL/GenBank/DDBJ databases">
        <title>An insight into the sialome of Amazonian anophelines.</title>
        <authorList>
            <person name="Ribeiro J.M."/>
            <person name="Scarpassa V."/>
            <person name="Calvo E."/>
        </authorList>
    </citation>
    <scope>NUCLEOTIDE SEQUENCE</scope>
</reference>
<evidence type="ECO:0000256" key="1">
    <source>
        <dbReference type="SAM" id="SignalP"/>
    </source>
</evidence>
<sequence length="91" mass="8609">MGPDSFASCLLFCSSATQLWFVVASGELVGFNGAGSGSAVDFGIVSAVGAGAGAGTGTGSGSAVRATSFKVDDAGSGVDTDVSGQQLVALA</sequence>
<feature type="chain" id="PRO_5014844104" evidence="1">
    <location>
        <begin position="25"/>
        <end position="91"/>
    </location>
</feature>
<organism evidence="2">
    <name type="scientific">Anopheles darlingi</name>
    <name type="common">Mosquito</name>
    <dbReference type="NCBI Taxonomy" id="43151"/>
    <lineage>
        <taxon>Eukaryota</taxon>
        <taxon>Metazoa</taxon>
        <taxon>Ecdysozoa</taxon>
        <taxon>Arthropoda</taxon>
        <taxon>Hexapoda</taxon>
        <taxon>Insecta</taxon>
        <taxon>Pterygota</taxon>
        <taxon>Neoptera</taxon>
        <taxon>Endopterygota</taxon>
        <taxon>Diptera</taxon>
        <taxon>Nematocera</taxon>
        <taxon>Culicoidea</taxon>
        <taxon>Culicidae</taxon>
        <taxon>Anophelinae</taxon>
        <taxon>Anopheles</taxon>
    </lineage>
</organism>
<protein>
    <submittedName>
        <fullName evidence="2">Putative secreted protein</fullName>
    </submittedName>
</protein>
<name>A0A2M4DF89_ANODA</name>
<proteinExistence type="predicted"/>
<feature type="signal peptide" evidence="1">
    <location>
        <begin position="1"/>
        <end position="24"/>
    </location>
</feature>
<accession>A0A2M4DF89</accession>
<dbReference type="EMBL" id="GGFL01012059">
    <property type="protein sequence ID" value="MBW76237.1"/>
    <property type="molecule type" value="Transcribed_RNA"/>
</dbReference>
<dbReference type="AlphaFoldDB" id="A0A2M4DF89"/>
<evidence type="ECO:0000313" key="2">
    <source>
        <dbReference type="EMBL" id="MBW76237.1"/>
    </source>
</evidence>